<dbReference type="SMART" id="SM00664">
    <property type="entry name" value="DoH"/>
    <property type="match status" value="6"/>
</dbReference>
<dbReference type="InterPro" id="IPR042789">
    <property type="entry name" value="FRRS1L"/>
</dbReference>
<feature type="domain" description="DOMON" evidence="2">
    <location>
        <begin position="981"/>
        <end position="1099"/>
    </location>
</feature>
<evidence type="ECO:0000313" key="3">
    <source>
        <dbReference type="EMBL" id="CAC5379662.1"/>
    </source>
</evidence>
<dbReference type="PANTHER" id="PTHR46902">
    <property type="entry name" value="DOMON DOMAIN-CONTAINING PROTEIN FRRS1L"/>
    <property type="match status" value="1"/>
</dbReference>
<dbReference type="PROSITE" id="PS50836">
    <property type="entry name" value="DOMON"/>
    <property type="match status" value="6"/>
</dbReference>
<feature type="domain" description="DOMON" evidence="2">
    <location>
        <begin position="419"/>
        <end position="538"/>
    </location>
</feature>
<dbReference type="Proteomes" id="UP000507470">
    <property type="component" value="Unassembled WGS sequence"/>
</dbReference>
<keyword evidence="4" id="KW-1185">Reference proteome</keyword>
<feature type="domain" description="DOMON" evidence="2">
    <location>
        <begin position="801"/>
        <end position="920"/>
    </location>
</feature>
<evidence type="ECO:0000313" key="4">
    <source>
        <dbReference type="Proteomes" id="UP000507470"/>
    </source>
</evidence>
<reference evidence="3 4" key="1">
    <citation type="submission" date="2020-06" db="EMBL/GenBank/DDBJ databases">
        <authorList>
            <person name="Li R."/>
            <person name="Bekaert M."/>
        </authorList>
    </citation>
    <scope>NUCLEOTIDE SEQUENCE [LARGE SCALE GENOMIC DNA]</scope>
    <source>
        <strain evidence="4">wild</strain>
    </source>
</reference>
<organism evidence="3 4">
    <name type="scientific">Mytilus coruscus</name>
    <name type="common">Sea mussel</name>
    <dbReference type="NCBI Taxonomy" id="42192"/>
    <lineage>
        <taxon>Eukaryota</taxon>
        <taxon>Metazoa</taxon>
        <taxon>Spiralia</taxon>
        <taxon>Lophotrochozoa</taxon>
        <taxon>Mollusca</taxon>
        <taxon>Bivalvia</taxon>
        <taxon>Autobranchia</taxon>
        <taxon>Pteriomorphia</taxon>
        <taxon>Mytilida</taxon>
        <taxon>Mytiloidea</taxon>
        <taxon>Mytilidae</taxon>
        <taxon>Mytilinae</taxon>
        <taxon>Mytilus</taxon>
    </lineage>
</organism>
<sequence length="1439" mass="160430">MCVHGNMTPKVTKTECVFTVTRRQTSPNRMCVQCNMKPKVTKQNVFTVKSHQTEHGNTTPKVTKQNVFTKKGRSEKMWYLLITVIALCHGFPYNEHHEFSCKENIEHAEVGPQGSKSPYVLSTDKRNTHGLLVTIHSLSDLPFTWFTIKSSSKSNLHNHSYFTFVDDSGAQHQHCKGGTAEYKRTLRWTTQDEIKEDIIFTASVWYNSTSYWSDITTVFQAKAVLPPNPFCGRVLGCLSNCSAKDCDYIVSWLQQDNETVTYKIQTKVTPGTIINSYAAIGLSTNQSMPGSSVIMCLNTNGKMSAELGYTTGHKYSKISDTKGMLQYVSGETNGNIFQCEIKRNIVSTDDMIFDLRKKWYLLFAHGNVSNGIPVHHDFRTASNTTVEFLGPFEVRDFIKPDPWCGKTKGCFMNCTETECDYIISWTHDSQTITYEIQTRVKTGTSVNSWAAIGLSTDQEMDGSSIMMCMSDFGLMRTELGFTTGHTYSKIDDLKYSLTFLNGSTDGNIFRCRMKRDIPSTDDKIFDLRDNWYLLFAHGTLSKGFPQHHEFKTTTMRPMNFLAPLSGKHLTSKQYDTDMIPPDPECGKTKGCLTNCTNTDCQYIVSWTHDHQTVTFEIQTKVVPGTIMNSYAAIGLSSNQSMAGSSIMMCLVNNGGKMTAEYGYTTGHKYAKLDDIQHTPVLINGSTGGNIFRCTIQRDINLSTDKIFSLRNEWFLLFAQGNVTKGIPQHHTNRTASNSMIDFLVNFKMASYEPRNEENVLFTSMNDESNPVEPDQVFRELMADSVCSTSKNCFTNCKGTGCSYLVTWLPDGGDIVFNITAKVESGTGNLAWIGIGFSPDGKMVSSSFMMCLNINGHFKGEYGTSPQQYADYTPLKNISLPIIESSVEGDILHCSVRRSITSHNNKVFDLTKPWYLLIAHGPILNRRGRELKADYHTFRNQSDKRVTFLTVQKNRKVPVKINPDSECGLSKSCFHDCNATDCNYLVSWTSDLNDITFNITARVTEGKAYESWVALGFSPDGAMPKSSFIMCKNGNGTFYGQYGYSSQYTEFIGIDNVTLQISDSSVNGDIVQCTIKRPLLSDSDKIFNLTVEWHILFAYGEVTLYPTGEPMANFHDFKIGSTYLTDFQKISNIPTTIAPSTDTTAANSPDKITPDPECGKTKGCFPICSGSSCSSLVTWQKNGDYILFEIAQEISLNTDNRWIAVGFSGNQQMADTSVIMCQHKNGNVSFDLGYNNGYSFQSLAENISSKMISNASLTVSGKIMRCSLCRTMSSTDNKVFDLNNEWFILMANGPINAGIPGHHEVDPISTSSKENFINITTVTTAGPTTSPESTSPSTQVTTNSPDKIKPDPECGKTKGCFPICSGSSCSSLVTWQKNGDYILFEIAEEISLTTENRWIAIGFSGDQGMVMCPSLLKGFLQDNFNLNDLKYGHKLHLQCR</sequence>
<feature type="domain" description="DOMON" evidence="2">
    <location>
        <begin position="600"/>
        <end position="720"/>
    </location>
</feature>
<evidence type="ECO:0000259" key="2">
    <source>
        <dbReference type="PROSITE" id="PS50836"/>
    </source>
</evidence>
<proteinExistence type="predicted"/>
<dbReference type="InterPro" id="IPR005018">
    <property type="entry name" value="DOMON_domain"/>
</dbReference>
<protein>
    <recommendedName>
        <fullName evidence="2">DOMON domain-containing protein</fullName>
    </recommendedName>
</protein>
<dbReference type="EMBL" id="CACVKT020002746">
    <property type="protein sequence ID" value="CAC5379662.1"/>
    <property type="molecule type" value="Genomic_DNA"/>
</dbReference>
<dbReference type="GO" id="GO:1900449">
    <property type="term" value="P:regulation of glutamate receptor signaling pathway"/>
    <property type="evidence" value="ECO:0007669"/>
    <property type="project" value="InterPro"/>
</dbReference>
<feature type="region of interest" description="Disordered" evidence="1">
    <location>
        <begin position="1322"/>
        <end position="1348"/>
    </location>
</feature>
<dbReference type="PANTHER" id="PTHR46902:SF1">
    <property type="entry name" value="DOMON DOMAIN-CONTAINING PROTEIN FRRS1L"/>
    <property type="match status" value="1"/>
</dbReference>
<feature type="compositionally biased region" description="Low complexity" evidence="1">
    <location>
        <begin position="1322"/>
        <end position="1341"/>
    </location>
</feature>
<dbReference type="CDD" id="cd09628">
    <property type="entry name" value="DOMON_SDR_2_like"/>
    <property type="match status" value="1"/>
</dbReference>
<feature type="domain" description="DOMON" evidence="2">
    <location>
        <begin position="246"/>
        <end position="366"/>
    </location>
</feature>
<dbReference type="Pfam" id="PF03351">
    <property type="entry name" value="DOMON"/>
    <property type="match status" value="6"/>
</dbReference>
<name>A0A6J8B6U7_MYTCO</name>
<feature type="domain" description="DOMON" evidence="2">
    <location>
        <begin position="1172"/>
        <end position="1292"/>
    </location>
</feature>
<dbReference type="OrthoDB" id="2419613at2759"/>
<gene>
    <name evidence="3" type="ORF">MCOR_15703</name>
</gene>
<evidence type="ECO:0000256" key="1">
    <source>
        <dbReference type="SAM" id="MobiDB-lite"/>
    </source>
</evidence>
<dbReference type="GO" id="GO:0099072">
    <property type="term" value="P:regulation of postsynaptic membrane neurotransmitter receptor levels"/>
    <property type="evidence" value="ECO:0007669"/>
    <property type="project" value="TreeGrafter"/>
</dbReference>
<accession>A0A6J8B6U7</accession>